<evidence type="ECO:0000313" key="1">
    <source>
        <dbReference type="EMBL" id="KKM96402.1"/>
    </source>
</evidence>
<sequence length="166" mass="17004">MLLDKRLTFGTADAVSTSSSSAKFIVGSPLNLGAAMKDFRGSTIYDDLGRAGMNFLNIKVVSSILKGGGAGQTVAFKLLTHSTSSANASTVNSSGTLIWQSRTFSISNSSSSALALGAKVALNVGIEAERIAQQYLFLIGIAAGTGTLASGKLTAWIGPQAEAGRQ</sequence>
<proteinExistence type="predicted"/>
<name>A0A0F9PTC5_9ZZZZ</name>
<reference evidence="1" key="1">
    <citation type="journal article" date="2015" name="Nature">
        <title>Complex archaea that bridge the gap between prokaryotes and eukaryotes.</title>
        <authorList>
            <person name="Spang A."/>
            <person name="Saw J.H."/>
            <person name="Jorgensen S.L."/>
            <person name="Zaremba-Niedzwiedzka K."/>
            <person name="Martijn J."/>
            <person name="Lind A.E."/>
            <person name="van Eijk R."/>
            <person name="Schleper C."/>
            <person name="Guy L."/>
            <person name="Ettema T.J."/>
        </authorList>
    </citation>
    <scope>NUCLEOTIDE SEQUENCE</scope>
</reference>
<protein>
    <submittedName>
        <fullName evidence="1">Uncharacterized protein</fullName>
    </submittedName>
</protein>
<gene>
    <name evidence="1" type="ORF">LCGC14_1178460</name>
</gene>
<dbReference type="Gene3D" id="2.60.120.1110">
    <property type="match status" value="1"/>
</dbReference>
<organism evidence="1">
    <name type="scientific">marine sediment metagenome</name>
    <dbReference type="NCBI Taxonomy" id="412755"/>
    <lineage>
        <taxon>unclassified sequences</taxon>
        <taxon>metagenomes</taxon>
        <taxon>ecological metagenomes</taxon>
    </lineage>
</organism>
<accession>A0A0F9PTC5</accession>
<dbReference type="EMBL" id="LAZR01005887">
    <property type="protein sequence ID" value="KKM96402.1"/>
    <property type="molecule type" value="Genomic_DNA"/>
</dbReference>
<dbReference type="AlphaFoldDB" id="A0A0F9PTC5"/>
<comment type="caution">
    <text evidence="1">The sequence shown here is derived from an EMBL/GenBank/DDBJ whole genome shotgun (WGS) entry which is preliminary data.</text>
</comment>